<dbReference type="Gene3D" id="3.40.50.300">
    <property type="entry name" value="P-loop containing nucleotide triphosphate hydrolases"/>
    <property type="match status" value="1"/>
</dbReference>
<dbReference type="GO" id="GO:0140359">
    <property type="term" value="F:ABC-type transporter activity"/>
    <property type="evidence" value="ECO:0007669"/>
    <property type="project" value="InterPro"/>
</dbReference>
<dbReference type="AlphaFoldDB" id="A0A061IZD4"/>
<gene>
    <name evidence="8" type="ORF">TRSC58_04276</name>
</gene>
<evidence type="ECO:0000256" key="2">
    <source>
        <dbReference type="ARBA" id="ARBA00022448"/>
    </source>
</evidence>
<dbReference type="OrthoDB" id="245989at2759"/>
<keyword evidence="3 6" id="KW-0812">Transmembrane</keyword>
<dbReference type="GO" id="GO:0016887">
    <property type="term" value="F:ATP hydrolysis activity"/>
    <property type="evidence" value="ECO:0007669"/>
    <property type="project" value="InterPro"/>
</dbReference>
<feature type="transmembrane region" description="Helical" evidence="6">
    <location>
        <begin position="518"/>
        <end position="539"/>
    </location>
</feature>
<reference evidence="8 9" key="1">
    <citation type="submission" date="2013-07" db="EMBL/GenBank/DDBJ databases">
        <authorList>
            <person name="Stoco P.H."/>
            <person name="Wagner G."/>
            <person name="Gerber A."/>
            <person name="Zaha A."/>
            <person name="Thompson C."/>
            <person name="Bartholomeu D.C."/>
            <person name="Luckemeyer D.D."/>
            <person name="Bahia D."/>
            <person name="Loreto E."/>
            <person name="Prestes E.B."/>
            <person name="Lima F.M."/>
            <person name="Rodrigues-Luiz G."/>
            <person name="Vallejo G.A."/>
            <person name="Filho J.F."/>
            <person name="Monteiro K.M."/>
            <person name="Tyler K.M."/>
            <person name="de Almeida L.G."/>
            <person name="Ortiz M.F."/>
            <person name="Siervo M.A."/>
            <person name="de Moraes M.H."/>
            <person name="Cunha O.L."/>
            <person name="Mendonca-Neto R."/>
            <person name="Silva R."/>
            <person name="Teixeira S.M."/>
            <person name="Murta S.M."/>
            <person name="Sincero T.C."/>
            <person name="Mendes T.A."/>
            <person name="Urmenyi T.P."/>
            <person name="Silva V.G."/>
            <person name="da Rocha W.D."/>
            <person name="Andersson B."/>
            <person name="Romanha A.J."/>
            <person name="Steindel M."/>
            <person name="de Vasconcelos A.T."/>
            <person name="Grisard E.C."/>
        </authorList>
    </citation>
    <scope>NUCLEOTIDE SEQUENCE [LARGE SCALE GENOMIC DNA]</scope>
    <source>
        <strain evidence="8 9">SC58</strain>
    </source>
</reference>
<dbReference type="InterPro" id="IPR050352">
    <property type="entry name" value="ABCG_transporters"/>
</dbReference>
<feature type="transmembrane region" description="Helical" evidence="6">
    <location>
        <begin position="412"/>
        <end position="430"/>
    </location>
</feature>
<dbReference type="Pfam" id="PF01061">
    <property type="entry name" value="ABC2_membrane"/>
    <property type="match status" value="1"/>
</dbReference>
<evidence type="ECO:0000256" key="6">
    <source>
        <dbReference type="SAM" id="Phobius"/>
    </source>
</evidence>
<keyword evidence="4 6" id="KW-1133">Transmembrane helix</keyword>
<evidence type="ECO:0000313" key="8">
    <source>
        <dbReference type="EMBL" id="ESL08029.1"/>
    </source>
</evidence>
<evidence type="ECO:0000256" key="1">
    <source>
        <dbReference type="ARBA" id="ARBA00004141"/>
    </source>
</evidence>
<feature type="transmembrane region" description="Helical" evidence="6">
    <location>
        <begin position="630"/>
        <end position="651"/>
    </location>
</feature>
<protein>
    <recommendedName>
        <fullName evidence="7">ABC transporter domain-containing protein</fullName>
    </recommendedName>
</protein>
<evidence type="ECO:0000256" key="3">
    <source>
        <dbReference type="ARBA" id="ARBA00022692"/>
    </source>
</evidence>
<dbReference type="Proteomes" id="UP000031737">
    <property type="component" value="Unassembled WGS sequence"/>
</dbReference>
<feature type="domain" description="ABC transporter" evidence="7">
    <location>
        <begin position="88"/>
        <end position="323"/>
    </location>
</feature>
<name>A0A061IZD4_TRYRA</name>
<feature type="transmembrane region" description="Helical" evidence="6">
    <location>
        <begin position="445"/>
        <end position="465"/>
    </location>
</feature>
<dbReference type="InterPro" id="IPR003439">
    <property type="entry name" value="ABC_transporter-like_ATP-bd"/>
</dbReference>
<proteinExistence type="predicted"/>
<dbReference type="SUPFAM" id="SSF52540">
    <property type="entry name" value="P-loop containing nucleoside triphosphate hydrolases"/>
    <property type="match status" value="1"/>
</dbReference>
<dbReference type="InterPro" id="IPR027417">
    <property type="entry name" value="P-loop_NTPase"/>
</dbReference>
<dbReference type="GO" id="GO:0005524">
    <property type="term" value="F:ATP binding"/>
    <property type="evidence" value="ECO:0007669"/>
    <property type="project" value="InterPro"/>
</dbReference>
<dbReference type="InterPro" id="IPR013525">
    <property type="entry name" value="ABC2_TM"/>
</dbReference>
<evidence type="ECO:0000256" key="4">
    <source>
        <dbReference type="ARBA" id="ARBA00022989"/>
    </source>
</evidence>
<dbReference type="GO" id="GO:0016020">
    <property type="term" value="C:membrane"/>
    <property type="evidence" value="ECO:0007669"/>
    <property type="project" value="UniProtKB-SubCell"/>
</dbReference>
<feature type="transmembrane region" description="Helical" evidence="6">
    <location>
        <begin position="485"/>
        <end position="512"/>
    </location>
</feature>
<comment type="subcellular location">
    <subcellularLocation>
        <location evidence="1">Membrane</location>
        <topology evidence="1">Multi-pass membrane protein</topology>
    </subcellularLocation>
</comment>
<keyword evidence="2" id="KW-0813">Transport</keyword>
<dbReference type="PROSITE" id="PS50893">
    <property type="entry name" value="ABC_TRANSPORTER_2"/>
    <property type="match status" value="1"/>
</dbReference>
<comment type="caution">
    <text evidence="8">The sequence shown here is derived from an EMBL/GenBank/DDBJ whole genome shotgun (WGS) entry which is preliminary data.</text>
</comment>
<dbReference type="PANTHER" id="PTHR48041:SF91">
    <property type="entry name" value="ABC TRANSPORTER G FAMILY MEMBER 28"/>
    <property type="match status" value="1"/>
</dbReference>
<organism evidence="8 9">
    <name type="scientific">Trypanosoma rangeli SC58</name>
    <dbReference type="NCBI Taxonomy" id="429131"/>
    <lineage>
        <taxon>Eukaryota</taxon>
        <taxon>Discoba</taxon>
        <taxon>Euglenozoa</taxon>
        <taxon>Kinetoplastea</taxon>
        <taxon>Metakinetoplastina</taxon>
        <taxon>Trypanosomatida</taxon>
        <taxon>Trypanosomatidae</taxon>
        <taxon>Trypanosoma</taxon>
        <taxon>Herpetosoma</taxon>
    </lineage>
</organism>
<evidence type="ECO:0000256" key="5">
    <source>
        <dbReference type="ARBA" id="ARBA00023136"/>
    </source>
</evidence>
<evidence type="ECO:0000313" key="9">
    <source>
        <dbReference type="Proteomes" id="UP000031737"/>
    </source>
</evidence>
<sequence>MRFFRKQREIQQPNAVVDDIILGDPMAELPAVVSLNVLSPLRSSQSTSAVAAGSNATDVIATTTPIRGEKPLTRQKNFATRAKSVFVIAFEKVSFEARPSLFRRPRSLLRDVSGYLLSGSVTVVLCPNAKCSRKLLEVLVGVEERASGSVMANGLPVVSSVFRRRAAFITSTEVCLQDATVRSNLLFSVRMRVETLEEDSIVKDVAQAVHLEHLLDVKADKLSPTQLYQLTLGMELVRNPMLLALHMPTQSLSTGDMHSFVSVLRSLAGSSGRVIVVSATELCRVLFEIVDNILLLSSQGHLLYSGSKTGAEAFLREQEQSCIQRTGDETLGELLVTLDEGGDAAHVADAFTASPACRRIQRHIEEHWKNIASNSFDPVSRAATPTPNYFLKWYLLTVHTCCRATIGHRSFLLLWTMFFFLFFLLAFLMAESGSDQNAMQNKRGVVFFLVSCSMQVNIILVDVEVREFNLAVHLRNNNYFDTLQYFTATVLRLVLTRAAFMIVAAGCTAFILESCLSLALTMGLTSLAHASLTLLLVYWHPVEQDLWLIENIYYVYCIILSGFLICLPSVPEIFSAFSLLRYGYGGVVASELRGNPYSCDTEGRHSYCYTGDQYLAMEGFSHDSWGKSSLILFIIMLVGLVLVAVSMNTVWNSRRRWSR</sequence>
<dbReference type="PANTHER" id="PTHR48041">
    <property type="entry name" value="ABC TRANSPORTER G FAMILY MEMBER 28"/>
    <property type="match status" value="1"/>
</dbReference>
<dbReference type="EMBL" id="AUPL01004276">
    <property type="protein sequence ID" value="ESL08029.1"/>
    <property type="molecule type" value="Genomic_DNA"/>
</dbReference>
<keyword evidence="5 6" id="KW-0472">Membrane</keyword>
<feature type="transmembrane region" description="Helical" evidence="6">
    <location>
        <begin position="551"/>
        <end position="570"/>
    </location>
</feature>
<keyword evidence="9" id="KW-1185">Reference proteome</keyword>
<evidence type="ECO:0000259" key="7">
    <source>
        <dbReference type="PROSITE" id="PS50893"/>
    </source>
</evidence>
<accession>A0A061IZD4</accession>
<dbReference type="VEuPathDB" id="TriTrypDB:TRSC58_04276"/>